<comment type="caution">
    <text evidence="1">The sequence shown here is derived from an EMBL/GenBank/DDBJ whole genome shotgun (WGS) entry which is preliminary data.</text>
</comment>
<dbReference type="EMBL" id="JACHJV010000001">
    <property type="protein sequence ID" value="MBB4927077.1"/>
    <property type="molecule type" value="Genomic_DNA"/>
</dbReference>
<name>A0A7W7R7X5_KITKI</name>
<organism evidence="1 2">
    <name type="scientific">Kitasatospora kifunensis</name>
    <name type="common">Streptomyces kifunensis</name>
    <dbReference type="NCBI Taxonomy" id="58351"/>
    <lineage>
        <taxon>Bacteria</taxon>
        <taxon>Bacillati</taxon>
        <taxon>Actinomycetota</taxon>
        <taxon>Actinomycetes</taxon>
        <taxon>Kitasatosporales</taxon>
        <taxon>Streptomycetaceae</taxon>
        <taxon>Kitasatospora</taxon>
    </lineage>
</organism>
<dbReference type="RefSeq" id="WP_184941008.1">
    <property type="nucleotide sequence ID" value="NZ_JACHJV010000001.1"/>
</dbReference>
<protein>
    <submittedName>
        <fullName evidence="1">Uncharacterized protein</fullName>
    </submittedName>
</protein>
<evidence type="ECO:0000313" key="2">
    <source>
        <dbReference type="Proteomes" id="UP000540506"/>
    </source>
</evidence>
<dbReference type="AlphaFoldDB" id="A0A7W7R7X5"/>
<sequence length="66" mass="7317">MALPEAAEAVPDCPVCADLDAEYEEYRRVEVAPGRFAADHTALTDVRVKRRQHWASGACARSRETT</sequence>
<dbReference type="Proteomes" id="UP000540506">
    <property type="component" value="Unassembled WGS sequence"/>
</dbReference>
<reference evidence="1 2" key="1">
    <citation type="submission" date="2020-08" db="EMBL/GenBank/DDBJ databases">
        <title>Sequencing the genomes of 1000 actinobacteria strains.</title>
        <authorList>
            <person name="Klenk H.-P."/>
        </authorList>
    </citation>
    <scope>NUCLEOTIDE SEQUENCE [LARGE SCALE GENOMIC DNA]</scope>
    <source>
        <strain evidence="1 2">DSM 41654</strain>
    </source>
</reference>
<keyword evidence="2" id="KW-1185">Reference proteome</keyword>
<accession>A0A7W7R7X5</accession>
<proteinExistence type="predicted"/>
<evidence type="ECO:0000313" key="1">
    <source>
        <dbReference type="EMBL" id="MBB4927077.1"/>
    </source>
</evidence>
<gene>
    <name evidence="1" type="ORF">FHR34_006070</name>
</gene>